<dbReference type="SUPFAM" id="SSF56672">
    <property type="entry name" value="DNA/RNA polymerases"/>
    <property type="match status" value="1"/>
</dbReference>
<evidence type="ECO:0000313" key="2">
    <source>
        <dbReference type="Proteomes" id="UP000765509"/>
    </source>
</evidence>
<protein>
    <submittedName>
        <fullName evidence="1">Uncharacterized protein</fullName>
    </submittedName>
</protein>
<organism evidence="1 2">
    <name type="scientific">Austropuccinia psidii MF-1</name>
    <dbReference type="NCBI Taxonomy" id="1389203"/>
    <lineage>
        <taxon>Eukaryota</taxon>
        <taxon>Fungi</taxon>
        <taxon>Dikarya</taxon>
        <taxon>Basidiomycota</taxon>
        <taxon>Pucciniomycotina</taxon>
        <taxon>Pucciniomycetes</taxon>
        <taxon>Pucciniales</taxon>
        <taxon>Sphaerophragmiaceae</taxon>
        <taxon>Austropuccinia</taxon>
    </lineage>
</organism>
<reference evidence="1" key="1">
    <citation type="submission" date="2021-03" db="EMBL/GenBank/DDBJ databases">
        <title>Draft genome sequence of rust myrtle Austropuccinia psidii MF-1, a brazilian biotype.</title>
        <authorList>
            <person name="Quecine M.C."/>
            <person name="Pachon D.M.R."/>
            <person name="Bonatelli M.L."/>
            <person name="Correr F.H."/>
            <person name="Franceschini L.M."/>
            <person name="Leite T.F."/>
            <person name="Margarido G.R.A."/>
            <person name="Almeida C.A."/>
            <person name="Ferrarezi J.A."/>
            <person name="Labate C.A."/>
        </authorList>
    </citation>
    <scope>NUCLEOTIDE SEQUENCE</scope>
    <source>
        <strain evidence="1">MF-1</strain>
    </source>
</reference>
<dbReference type="InterPro" id="IPR043502">
    <property type="entry name" value="DNA/RNA_pol_sf"/>
</dbReference>
<sequence>MWKDLTHPFSDNLHIKKAQKLGKKLKNVKELIQMEVIRNVGHDEVVEVTTPVLISWNDGKYRLCGDFMELNNYTKTDRYPIQRIPNLYISW</sequence>
<dbReference type="AlphaFoldDB" id="A0A9Q3DYX8"/>
<dbReference type="Gene3D" id="3.10.10.10">
    <property type="entry name" value="HIV Type 1 Reverse Transcriptase, subunit A, domain 1"/>
    <property type="match status" value="1"/>
</dbReference>
<accession>A0A9Q3DYX8</accession>
<comment type="caution">
    <text evidence="1">The sequence shown here is derived from an EMBL/GenBank/DDBJ whole genome shotgun (WGS) entry which is preliminary data.</text>
</comment>
<evidence type="ECO:0000313" key="1">
    <source>
        <dbReference type="EMBL" id="MBW0512760.1"/>
    </source>
</evidence>
<gene>
    <name evidence="1" type="ORF">O181_052475</name>
</gene>
<dbReference type="OrthoDB" id="2195352at2759"/>
<proteinExistence type="predicted"/>
<name>A0A9Q3DYX8_9BASI</name>
<dbReference type="Proteomes" id="UP000765509">
    <property type="component" value="Unassembled WGS sequence"/>
</dbReference>
<dbReference type="EMBL" id="AVOT02022974">
    <property type="protein sequence ID" value="MBW0512760.1"/>
    <property type="molecule type" value="Genomic_DNA"/>
</dbReference>
<keyword evidence="2" id="KW-1185">Reference proteome</keyword>